<evidence type="ECO:0000256" key="5">
    <source>
        <dbReference type="ARBA" id="ARBA00023152"/>
    </source>
</evidence>
<dbReference type="InterPro" id="IPR001672">
    <property type="entry name" value="G6P_Isomerase"/>
</dbReference>
<dbReference type="GO" id="GO:0004347">
    <property type="term" value="F:glucose-6-phosphate isomerase activity"/>
    <property type="evidence" value="ECO:0007669"/>
    <property type="project" value="UniProtKB-UniRule"/>
</dbReference>
<dbReference type="PROSITE" id="PS00765">
    <property type="entry name" value="P_GLUCOSE_ISOMERASE_1"/>
    <property type="match status" value="1"/>
</dbReference>
<comment type="catalytic activity">
    <reaction evidence="7 8 9">
        <text>alpha-D-glucose 6-phosphate = beta-D-fructose 6-phosphate</text>
        <dbReference type="Rhea" id="RHEA:11816"/>
        <dbReference type="ChEBI" id="CHEBI:57634"/>
        <dbReference type="ChEBI" id="CHEBI:58225"/>
        <dbReference type="EC" id="5.3.1.9"/>
    </reaction>
</comment>
<comment type="caution">
    <text evidence="10">The sequence shown here is derived from an EMBL/GenBank/DDBJ whole genome shotgun (WGS) entry which is preliminary data.</text>
</comment>
<evidence type="ECO:0000313" key="10">
    <source>
        <dbReference type="EMBL" id="RKD32870.1"/>
    </source>
</evidence>
<reference evidence="10 11" key="1">
    <citation type="submission" date="2016-08" db="EMBL/GenBank/DDBJ databases">
        <title>A new outlook on sporulation: Clostridium algidixylanolyticum.</title>
        <authorList>
            <person name="Poppleton D.I."/>
            <person name="Gribaldo S."/>
        </authorList>
    </citation>
    <scope>NUCLEOTIDE SEQUENCE [LARGE SCALE GENOMIC DNA]</scope>
    <source>
        <strain evidence="10 11">SPL73</strain>
    </source>
</reference>
<dbReference type="PRINTS" id="PR00662">
    <property type="entry name" value="G6PISOMERASE"/>
</dbReference>
<dbReference type="SUPFAM" id="SSF53697">
    <property type="entry name" value="SIS domain"/>
    <property type="match status" value="1"/>
</dbReference>
<gene>
    <name evidence="8" type="primary">pgi</name>
    <name evidence="10" type="ORF">BET01_16670</name>
</gene>
<comment type="subcellular location">
    <subcellularLocation>
        <location evidence="8">Cytoplasm</location>
    </subcellularLocation>
</comment>
<dbReference type="AlphaFoldDB" id="A0A419T5Q9"/>
<dbReference type="UniPathway" id="UPA00109">
    <property type="reaction ID" value="UER00181"/>
</dbReference>
<dbReference type="NCBIfam" id="NF010697">
    <property type="entry name" value="PRK14097.1"/>
    <property type="match status" value="1"/>
</dbReference>
<proteinExistence type="inferred from homology"/>
<comment type="similarity">
    <text evidence="2 8 9">Belongs to the GPI family.</text>
</comment>
<dbReference type="GO" id="GO:0097367">
    <property type="term" value="F:carbohydrate derivative binding"/>
    <property type="evidence" value="ECO:0007669"/>
    <property type="project" value="InterPro"/>
</dbReference>
<dbReference type="GO" id="GO:0048029">
    <property type="term" value="F:monosaccharide binding"/>
    <property type="evidence" value="ECO:0007669"/>
    <property type="project" value="TreeGrafter"/>
</dbReference>
<evidence type="ECO:0000256" key="2">
    <source>
        <dbReference type="ARBA" id="ARBA00006604"/>
    </source>
</evidence>
<evidence type="ECO:0000256" key="4">
    <source>
        <dbReference type="ARBA" id="ARBA00022490"/>
    </source>
</evidence>
<dbReference type="GO" id="GO:0006096">
    <property type="term" value="P:glycolytic process"/>
    <property type="evidence" value="ECO:0007669"/>
    <property type="project" value="UniProtKB-UniRule"/>
</dbReference>
<dbReference type="InterPro" id="IPR018189">
    <property type="entry name" value="Phosphoglucose_isomerase_CS"/>
</dbReference>
<dbReference type="HAMAP" id="MF_00473">
    <property type="entry name" value="G6P_isomerase"/>
    <property type="match status" value="1"/>
</dbReference>
<dbReference type="FunFam" id="3.40.50.10490:FF:000016">
    <property type="entry name" value="Glucose-6-phosphate isomerase"/>
    <property type="match status" value="1"/>
</dbReference>
<name>A0A419T5Q9_9FIRM</name>
<feature type="active site" description="Proton donor" evidence="8">
    <location>
        <position position="290"/>
    </location>
</feature>
<dbReference type="InterPro" id="IPR046348">
    <property type="entry name" value="SIS_dom_sf"/>
</dbReference>
<organism evidence="10 11">
    <name type="scientific">Lacrimispora algidixylanolytica</name>
    <dbReference type="NCBI Taxonomy" id="94868"/>
    <lineage>
        <taxon>Bacteria</taxon>
        <taxon>Bacillati</taxon>
        <taxon>Bacillota</taxon>
        <taxon>Clostridia</taxon>
        <taxon>Lachnospirales</taxon>
        <taxon>Lachnospiraceae</taxon>
        <taxon>Lacrimispora</taxon>
    </lineage>
</organism>
<dbReference type="GO" id="GO:0051156">
    <property type="term" value="P:glucose 6-phosphate metabolic process"/>
    <property type="evidence" value="ECO:0007669"/>
    <property type="project" value="TreeGrafter"/>
</dbReference>
<evidence type="ECO:0000313" key="11">
    <source>
        <dbReference type="Proteomes" id="UP000284277"/>
    </source>
</evidence>
<evidence type="ECO:0000256" key="3">
    <source>
        <dbReference type="ARBA" id="ARBA00022432"/>
    </source>
</evidence>
<accession>A0A419T5Q9</accession>
<feature type="active site" evidence="8">
    <location>
        <position position="425"/>
    </location>
</feature>
<keyword evidence="11" id="KW-1185">Reference proteome</keyword>
<keyword evidence="6 8" id="KW-0413">Isomerase</keyword>
<comment type="caution">
    <text evidence="8">Lacks conserved residue(s) required for the propagation of feature annotation.</text>
</comment>
<protein>
    <recommendedName>
        <fullName evidence="8">Glucose-6-phosphate isomerase</fullName>
        <shortName evidence="8">GPI</shortName>
        <ecNumber evidence="8">5.3.1.9</ecNumber>
    </recommendedName>
    <alternativeName>
        <fullName evidence="8">Phosphoglucose isomerase</fullName>
        <shortName evidence="8">PGI</shortName>
    </alternativeName>
    <alternativeName>
        <fullName evidence="8">Phosphohexose isomerase</fullName>
        <shortName evidence="8">PHI</shortName>
    </alternativeName>
</protein>
<evidence type="ECO:0000256" key="1">
    <source>
        <dbReference type="ARBA" id="ARBA00004926"/>
    </source>
</evidence>
<sequence length="448" mass="49570">MGNIVFDYSKASGFVSAEEMDNMKSAVMCARDTLMNKSGAGNDFLGWIDLPSDYDKEEFHRIKEAAKKIQSDSDVLLVVGIGGSYLGARAAIEFLSHSFYNVLPKETRKTPEIYFVGNSISSKYINDLKGVLKGKDFSVNMISKSGTTTEPAIAFRVFKDMLIEKYGREEANKRIYATTDKEKGALKDLADQEGYETFVVPDDVGGRFSVLTAVGLLPIAVSGADIDRLMEGASDARLAVTKTPYESNGALQYAAVRNILLRKGKTVEIVANYEPSLHYVSEWWKQLFGESEGKDQRGIFPAAVDLTADLHSMGQFIQDGARIMFETVLNVQESPAEILLKKEEVDTDGMNYLAGKSVDFVNKSAMNGTIIAHSDGDVPNLVIDIPEQDEYSLGQLFYFFEYACGVSGYLLGVNPFNQPGVESYKKNMFALLGKPGYEKEREELLKRL</sequence>
<comment type="pathway">
    <text evidence="8">Carbohydrate biosynthesis; gluconeogenesis.</text>
</comment>
<dbReference type="GO" id="GO:0006094">
    <property type="term" value="P:gluconeogenesis"/>
    <property type="evidence" value="ECO:0007669"/>
    <property type="project" value="UniProtKB-UniRule"/>
</dbReference>
<dbReference type="Gene3D" id="3.40.50.10490">
    <property type="entry name" value="Glucose-6-phosphate isomerase like protein, domain 1"/>
    <property type="match status" value="2"/>
</dbReference>
<dbReference type="CDD" id="cd05016">
    <property type="entry name" value="SIS_PGI_2"/>
    <property type="match status" value="1"/>
</dbReference>
<dbReference type="CDD" id="cd05015">
    <property type="entry name" value="SIS_PGI_1"/>
    <property type="match status" value="1"/>
</dbReference>
<keyword evidence="3 8" id="KW-0312">Gluconeogenesis</keyword>
<dbReference type="PROSITE" id="PS00174">
    <property type="entry name" value="P_GLUCOSE_ISOMERASE_2"/>
    <property type="match status" value="1"/>
</dbReference>
<evidence type="ECO:0000256" key="6">
    <source>
        <dbReference type="ARBA" id="ARBA00023235"/>
    </source>
</evidence>
<dbReference type="PANTHER" id="PTHR11469">
    <property type="entry name" value="GLUCOSE-6-PHOSPHATE ISOMERASE"/>
    <property type="match status" value="1"/>
</dbReference>
<dbReference type="EMBL" id="MCIA01000009">
    <property type="protein sequence ID" value="RKD32870.1"/>
    <property type="molecule type" value="Genomic_DNA"/>
</dbReference>
<dbReference type="Pfam" id="PF00342">
    <property type="entry name" value="PGI"/>
    <property type="match status" value="1"/>
</dbReference>
<dbReference type="UniPathway" id="UPA00138"/>
<comment type="pathway">
    <text evidence="1 8 9">Carbohydrate degradation; glycolysis; D-glyceraldehyde 3-phosphate and glycerone phosphate from D-glucose: step 2/4.</text>
</comment>
<evidence type="ECO:0000256" key="9">
    <source>
        <dbReference type="RuleBase" id="RU000612"/>
    </source>
</evidence>
<dbReference type="GO" id="GO:0005829">
    <property type="term" value="C:cytosol"/>
    <property type="evidence" value="ECO:0007669"/>
    <property type="project" value="TreeGrafter"/>
</dbReference>
<evidence type="ECO:0000256" key="7">
    <source>
        <dbReference type="ARBA" id="ARBA00029321"/>
    </source>
</evidence>
<dbReference type="OrthoDB" id="140919at2"/>
<keyword evidence="4 8" id="KW-0963">Cytoplasm</keyword>
<dbReference type="EC" id="5.3.1.9" evidence="8"/>
<dbReference type="PROSITE" id="PS51463">
    <property type="entry name" value="P_GLUCOSE_ISOMERASE_3"/>
    <property type="match status" value="1"/>
</dbReference>
<dbReference type="InterPro" id="IPR035476">
    <property type="entry name" value="SIS_PGI_1"/>
</dbReference>
<evidence type="ECO:0000256" key="8">
    <source>
        <dbReference type="HAMAP-Rule" id="MF_00473"/>
    </source>
</evidence>
<dbReference type="FunFam" id="3.40.50.10490:FF:000015">
    <property type="entry name" value="Glucose-6-phosphate isomerase"/>
    <property type="match status" value="1"/>
</dbReference>
<keyword evidence="5 8" id="KW-0324">Glycolysis</keyword>
<dbReference type="PANTHER" id="PTHR11469:SF1">
    <property type="entry name" value="GLUCOSE-6-PHOSPHATE ISOMERASE"/>
    <property type="match status" value="1"/>
</dbReference>
<dbReference type="InterPro" id="IPR035482">
    <property type="entry name" value="SIS_PGI_2"/>
</dbReference>
<comment type="function">
    <text evidence="8">Catalyzes the reversible isomerization of glucose-6-phosphate to fructose-6-phosphate.</text>
</comment>
<dbReference type="RefSeq" id="WP_120196250.1">
    <property type="nucleotide sequence ID" value="NZ_MCIA01000009.1"/>
</dbReference>
<dbReference type="Proteomes" id="UP000284277">
    <property type="component" value="Unassembled WGS sequence"/>
</dbReference>